<comment type="caution">
    <text evidence="2">The sequence shown here is derived from an EMBL/GenBank/DDBJ whole genome shotgun (WGS) entry which is preliminary data.</text>
</comment>
<keyword evidence="1" id="KW-0732">Signal</keyword>
<reference evidence="2 3" key="1">
    <citation type="submission" date="2019-02" db="EMBL/GenBank/DDBJ databases">
        <title>Genome sequence of the sea-ice species Brumimicrobium glaciale.</title>
        <authorList>
            <person name="Bowman J.P."/>
        </authorList>
    </citation>
    <scope>NUCLEOTIDE SEQUENCE [LARGE SCALE GENOMIC DNA]</scope>
    <source>
        <strain evidence="2 3">IC156</strain>
    </source>
</reference>
<keyword evidence="3" id="KW-1185">Reference proteome</keyword>
<dbReference type="OrthoDB" id="678019at2"/>
<feature type="chain" id="PRO_5020798829" evidence="1">
    <location>
        <begin position="22"/>
        <end position="735"/>
    </location>
</feature>
<accession>A0A4Q4KHU2</accession>
<dbReference type="EMBL" id="SETE01000006">
    <property type="protein sequence ID" value="RYM32418.1"/>
    <property type="molecule type" value="Genomic_DNA"/>
</dbReference>
<feature type="signal peptide" evidence="1">
    <location>
        <begin position="1"/>
        <end position="21"/>
    </location>
</feature>
<evidence type="ECO:0000313" key="3">
    <source>
        <dbReference type="Proteomes" id="UP000293952"/>
    </source>
</evidence>
<evidence type="ECO:0000256" key="1">
    <source>
        <dbReference type="SAM" id="SignalP"/>
    </source>
</evidence>
<evidence type="ECO:0000313" key="2">
    <source>
        <dbReference type="EMBL" id="RYM32418.1"/>
    </source>
</evidence>
<dbReference type="NCBIfam" id="TIGR04131">
    <property type="entry name" value="Bac_Flav_CTERM"/>
    <property type="match status" value="1"/>
</dbReference>
<proteinExistence type="predicted"/>
<gene>
    <name evidence="2" type="ORF">ERX46_14165</name>
</gene>
<sequence length="735" mass="79086">MMQKCYYIILFALLLFQSGFAQDAAITTGTSPLNGCNLTATEDVKLIILNNSSLVIPSGSITVKYTVNGSIPIAEVLTTNLSGGATWNFTFNAKANLSNCGAYTLKTWIEYAADINLINDTLVWSVQNDCTVVPGQVVNDELVCHGNNSNTLNFINSQNGSISNWVFSENNGASWNQITNSTSNHTFNNLITDTKFAVAIDGGFCPNDTSSAATITVQPLPFLGTLYGQDSLCASNPTGVVALSGASGSILDWENSTDNGNTWTTSGNNSTLESFSNLSGTTWFRAIIEDGICPNVYSDTFVVHIVEETNAGILETDTLICQDEVVDLTLGTSIGDVSQWEKSADGITWTTILQSNPVFSYNTGVLTNPTHYRVSVKNGICPAELSNSIIVDVQDNPFGGSVAGTDSVCASAANGVIALNGNSGGVIEWSSSIDQGQNWIIFPSTNTVLNYTNLSQSILYRALINGGACPNIYSDTAEITVIDVSNAGSLFADTSICEGEELTLSQININGAIVSWQSSPDFTNWSNINNTDSTYFINSLSASGHYRVIVKNDICPSDTSNSIFVELLSLPIADAGIDVEITSGESAQLNGSGGQFGIWEPGTTLNDSIIYDPLANPLKTTEYSLFVIGNNGCFAADQMSVIVNDPIPAIEITNLLTPNNDGFNDFWFIKGISFYTNTEVEVYNLYGQQVYVNKDYKNNWNGEYKGKRLPDGTYFYFVKIKDEVIKGDLTILGND</sequence>
<dbReference type="Pfam" id="PF13585">
    <property type="entry name" value="CHU_C"/>
    <property type="match status" value="1"/>
</dbReference>
<dbReference type="AlphaFoldDB" id="A0A4Q4KHU2"/>
<dbReference type="InterPro" id="IPR026341">
    <property type="entry name" value="T9SS_type_B"/>
</dbReference>
<dbReference type="Proteomes" id="UP000293952">
    <property type="component" value="Unassembled WGS sequence"/>
</dbReference>
<organism evidence="2 3">
    <name type="scientific">Brumimicrobium glaciale</name>
    <dbReference type="NCBI Taxonomy" id="200475"/>
    <lineage>
        <taxon>Bacteria</taxon>
        <taxon>Pseudomonadati</taxon>
        <taxon>Bacteroidota</taxon>
        <taxon>Flavobacteriia</taxon>
        <taxon>Flavobacteriales</taxon>
        <taxon>Crocinitomicaceae</taxon>
        <taxon>Brumimicrobium</taxon>
    </lineage>
</organism>
<dbReference type="RefSeq" id="WP_130094526.1">
    <property type="nucleotide sequence ID" value="NZ_SETE01000006.1"/>
</dbReference>
<protein>
    <submittedName>
        <fullName evidence="2">Gliding motility-associated C-terminal domain-containing protein</fullName>
    </submittedName>
</protein>
<name>A0A4Q4KHU2_9FLAO</name>